<sequence length="290" mass="32108">MKKGLLLYILISVQLLAMGQANKTETQAPKTDTTAPKAKGQATAPTGGLLIRPATIEFRLANGQTSMGKVIITNKLPVKKQFTIYINDFDRDTVGAHIYSPPGSTHHSCAKWVSVDKTFVEVEPGETIELPVKIVAPLDTAAMAEMKWAMLFLETTQEQIVEDAKGMKTKVHNRMRVGIHLYQTPPSFTERDVQILDFKLPTDSARTCNLVCENTGKMQIEVNSYLELSNTSTNERTKVDFPQFPMFPGQKRVLSFHIPETLPKGKYSIIGVVDAGSDIPLAAVQENIEF</sequence>
<accession>A0A1M7ASN0</accession>
<keyword evidence="4" id="KW-1185">Reference proteome</keyword>
<evidence type="ECO:0000313" key="3">
    <source>
        <dbReference type="EMBL" id="SHL45685.1"/>
    </source>
</evidence>
<dbReference type="AlphaFoldDB" id="A0A1M7ASN0"/>
<feature type="signal peptide" evidence="2">
    <location>
        <begin position="1"/>
        <end position="17"/>
    </location>
</feature>
<evidence type="ECO:0000313" key="4">
    <source>
        <dbReference type="Proteomes" id="UP000184420"/>
    </source>
</evidence>
<name>A0A1M7ASN0_9BACT</name>
<organism evidence="3 4">
    <name type="scientific">Chitinophaga jiangningensis</name>
    <dbReference type="NCBI Taxonomy" id="1419482"/>
    <lineage>
        <taxon>Bacteria</taxon>
        <taxon>Pseudomonadati</taxon>
        <taxon>Bacteroidota</taxon>
        <taxon>Chitinophagia</taxon>
        <taxon>Chitinophagales</taxon>
        <taxon>Chitinophagaceae</taxon>
        <taxon>Chitinophaga</taxon>
    </lineage>
</organism>
<proteinExistence type="predicted"/>
<feature type="chain" id="PRO_5012477921" description="Fn3-like domain-containing protein" evidence="2">
    <location>
        <begin position="18"/>
        <end position="290"/>
    </location>
</feature>
<dbReference type="EMBL" id="FRBL01000003">
    <property type="protein sequence ID" value="SHL45685.1"/>
    <property type="molecule type" value="Genomic_DNA"/>
</dbReference>
<feature type="region of interest" description="Disordered" evidence="1">
    <location>
        <begin position="25"/>
        <end position="44"/>
    </location>
</feature>
<evidence type="ECO:0008006" key="5">
    <source>
        <dbReference type="Google" id="ProtNLM"/>
    </source>
</evidence>
<dbReference type="RefSeq" id="WP_073080194.1">
    <property type="nucleotide sequence ID" value="NZ_FRBL01000003.1"/>
</dbReference>
<feature type="compositionally biased region" description="Polar residues" evidence="1">
    <location>
        <begin position="25"/>
        <end position="34"/>
    </location>
</feature>
<dbReference type="OrthoDB" id="1419910at2"/>
<protein>
    <recommendedName>
        <fullName evidence="5">Fn3-like domain-containing protein</fullName>
    </recommendedName>
</protein>
<keyword evidence="2" id="KW-0732">Signal</keyword>
<dbReference type="STRING" id="1419482.SAMN05444266_103394"/>
<evidence type="ECO:0000256" key="1">
    <source>
        <dbReference type="SAM" id="MobiDB-lite"/>
    </source>
</evidence>
<dbReference type="Proteomes" id="UP000184420">
    <property type="component" value="Unassembled WGS sequence"/>
</dbReference>
<gene>
    <name evidence="3" type="ORF">SAMN05444266_103394</name>
</gene>
<reference evidence="3 4" key="1">
    <citation type="submission" date="2016-11" db="EMBL/GenBank/DDBJ databases">
        <authorList>
            <person name="Jaros S."/>
            <person name="Januszkiewicz K."/>
            <person name="Wedrychowicz H."/>
        </authorList>
    </citation>
    <scope>NUCLEOTIDE SEQUENCE [LARGE SCALE GENOMIC DNA]</scope>
    <source>
        <strain evidence="3 4">DSM 27406</strain>
    </source>
</reference>
<evidence type="ECO:0000256" key="2">
    <source>
        <dbReference type="SAM" id="SignalP"/>
    </source>
</evidence>